<evidence type="ECO:0000256" key="2">
    <source>
        <dbReference type="SAM" id="Phobius"/>
    </source>
</evidence>
<dbReference type="RefSeq" id="WP_029183692.1">
    <property type="nucleotide sequence ID" value="NZ_CP122369.1"/>
</dbReference>
<keyword evidence="3" id="KW-0732">Signal</keyword>
<name>A0AAP6BIZ8_9ACTN</name>
<sequence>MYARFVRFAAVAAVVTASLAWAPAASAQTPGPAPSASAAEETPAPETGNVELTTTDTAGDALPGATFLLLGSAGQEAGQAQTDAHGEAVFSGLTTGVYRLKETSTGSPLHEAAADQDVIATPGATTRLTVTDAFKAAMVLVRAKDSETGKYLSGATVNIATGSSARLTLTTGADGTASGQLPMTSRKTELRIDETRAPAGYGLDKQTMTVAAVPGSTATVTLMHTKTAAGPTNDPTPTPVPAATGSADTTPSSAGAAGPAPQNGTGTPDAASPSAAGTALADDTTPTAPTGSLAHTGADATAWLVSGAGALIAIGGCALLAARHRRTDNFPANDSSTS</sequence>
<feature type="chain" id="PRO_5043035406" evidence="3">
    <location>
        <begin position="28"/>
        <end position="338"/>
    </location>
</feature>
<dbReference type="Pfam" id="PF17802">
    <property type="entry name" value="SpaA"/>
    <property type="match status" value="2"/>
</dbReference>
<keyword evidence="2" id="KW-1133">Transmembrane helix</keyword>
<organism evidence="5 8">
    <name type="scientific">Streptomyces acidiscabies</name>
    <dbReference type="NCBI Taxonomy" id="42234"/>
    <lineage>
        <taxon>Bacteria</taxon>
        <taxon>Bacillati</taxon>
        <taxon>Actinomycetota</taxon>
        <taxon>Actinomycetes</taxon>
        <taxon>Kitasatosporales</taxon>
        <taxon>Streptomycetaceae</taxon>
        <taxon>Streptomyces</taxon>
    </lineage>
</organism>
<evidence type="ECO:0000256" key="3">
    <source>
        <dbReference type="SAM" id="SignalP"/>
    </source>
</evidence>
<evidence type="ECO:0000256" key="1">
    <source>
        <dbReference type="SAM" id="MobiDB-lite"/>
    </source>
</evidence>
<evidence type="ECO:0000313" key="5">
    <source>
        <dbReference type="EMBL" id="MDX2965604.1"/>
    </source>
</evidence>
<protein>
    <submittedName>
        <fullName evidence="5">SpaA isopeptide-forming pilin-related protein</fullName>
    </submittedName>
</protein>
<feature type="domain" description="SpaA-like prealbumin fold" evidence="4">
    <location>
        <begin position="48"/>
        <end position="105"/>
    </location>
</feature>
<dbReference type="Proteomes" id="UP001272987">
    <property type="component" value="Unassembled WGS sequence"/>
</dbReference>
<keyword evidence="7" id="KW-1185">Reference proteome</keyword>
<evidence type="ECO:0000259" key="4">
    <source>
        <dbReference type="Pfam" id="PF17802"/>
    </source>
</evidence>
<feature type="transmembrane region" description="Helical" evidence="2">
    <location>
        <begin position="302"/>
        <end position="322"/>
    </location>
</feature>
<accession>A0AAP6BIZ8</accession>
<gene>
    <name evidence="5" type="ORF">PV399_38710</name>
    <name evidence="6" type="ORF">PV666_44580</name>
</gene>
<dbReference type="AlphaFoldDB" id="A0AAP6BIZ8"/>
<feature type="signal peptide" evidence="3">
    <location>
        <begin position="1"/>
        <end position="27"/>
    </location>
</feature>
<dbReference type="SUPFAM" id="SSF49478">
    <property type="entry name" value="Cna protein B-type domain"/>
    <property type="match status" value="1"/>
</dbReference>
<feature type="compositionally biased region" description="Low complexity" evidence="1">
    <location>
        <begin position="249"/>
        <end position="291"/>
    </location>
</feature>
<evidence type="ECO:0000313" key="7">
    <source>
        <dbReference type="Proteomes" id="UP001272987"/>
    </source>
</evidence>
<keyword evidence="2" id="KW-0472">Membrane</keyword>
<feature type="compositionally biased region" description="Low complexity" evidence="1">
    <location>
        <begin position="25"/>
        <end position="47"/>
    </location>
</feature>
<dbReference type="Gene3D" id="2.60.40.10">
    <property type="entry name" value="Immunoglobulins"/>
    <property type="match status" value="2"/>
</dbReference>
<evidence type="ECO:0000313" key="8">
    <source>
        <dbReference type="Proteomes" id="UP001282288"/>
    </source>
</evidence>
<feature type="region of interest" description="Disordered" evidence="1">
    <location>
        <begin position="25"/>
        <end position="56"/>
    </location>
</feature>
<dbReference type="EMBL" id="JARAWP010000039">
    <property type="protein sequence ID" value="MDX3024894.1"/>
    <property type="molecule type" value="Genomic_DNA"/>
</dbReference>
<dbReference type="GeneID" id="69812478"/>
<dbReference type="EMBL" id="JARAWC010000044">
    <property type="protein sequence ID" value="MDX2965604.1"/>
    <property type="molecule type" value="Genomic_DNA"/>
</dbReference>
<feature type="domain" description="SpaA-like prealbumin fold" evidence="4">
    <location>
        <begin position="142"/>
        <end position="223"/>
    </location>
</feature>
<proteinExistence type="predicted"/>
<keyword evidence="2" id="KW-0812">Transmembrane</keyword>
<dbReference type="Proteomes" id="UP001282288">
    <property type="component" value="Unassembled WGS sequence"/>
</dbReference>
<dbReference type="InterPro" id="IPR041033">
    <property type="entry name" value="SpaA_PFL_dom_1"/>
</dbReference>
<comment type="caution">
    <text evidence="5">The sequence shown here is derived from an EMBL/GenBank/DDBJ whole genome shotgun (WGS) entry which is preliminary data.</text>
</comment>
<dbReference type="InterPro" id="IPR013783">
    <property type="entry name" value="Ig-like_fold"/>
</dbReference>
<feature type="region of interest" description="Disordered" evidence="1">
    <location>
        <begin position="227"/>
        <end position="293"/>
    </location>
</feature>
<reference evidence="5 7" key="1">
    <citation type="journal article" date="2023" name="Microb. Genom.">
        <title>Mesoterricola silvestris gen. nov., sp. nov., Mesoterricola sediminis sp. nov., Geothrix oryzae sp. nov., Geothrix edaphica sp. nov., Geothrix rubra sp. nov., and Geothrix limicola sp. nov., six novel members of Acidobacteriota isolated from soils.</title>
        <authorList>
            <person name="Weisberg A.J."/>
            <person name="Pearce E."/>
            <person name="Kramer C.G."/>
            <person name="Chang J.H."/>
            <person name="Clarke C.R."/>
        </authorList>
    </citation>
    <scope>NUCLEOTIDE SEQUENCE</scope>
    <source>
        <strain evidence="6 7">NB05-1H</strain>
        <strain evidence="5">NRRL_B-16521</strain>
    </source>
</reference>
<dbReference type="GO" id="GO:0005975">
    <property type="term" value="P:carbohydrate metabolic process"/>
    <property type="evidence" value="ECO:0007669"/>
    <property type="project" value="UniProtKB-ARBA"/>
</dbReference>
<evidence type="ECO:0000313" key="6">
    <source>
        <dbReference type="EMBL" id="MDX3024894.1"/>
    </source>
</evidence>